<gene>
    <name evidence="2" type="ORF">JBW_01482</name>
</gene>
<keyword evidence="1" id="KW-0812">Transmembrane</keyword>
<organism evidence="2 3">
    <name type="scientific">Pelosinus fermentans JBW45</name>
    <dbReference type="NCBI Taxonomy" id="1192197"/>
    <lineage>
        <taxon>Bacteria</taxon>
        <taxon>Bacillati</taxon>
        <taxon>Bacillota</taxon>
        <taxon>Negativicutes</taxon>
        <taxon>Selenomonadales</taxon>
        <taxon>Sporomusaceae</taxon>
        <taxon>Pelosinus</taxon>
    </lineage>
</organism>
<accession>I8TQD9</accession>
<evidence type="ECO:0000313" key="3">
    <source>
        <dbReference type="Proteomes" id="UP000005361"/>
    </source>
</evidence>
<protein>
    <submittedName>
        <fullName evidence="2">Flp/Fap pilin component</fullName>
    </submittedName>
</protein>
<dbReference type="HOGENOM" id="CLU_2845921_0_0_9"/>
<keyword evidence="1" id="KW-1133">Transmembrane helix</keyword>
<dbReference type="STRING" id="1192197.JBW_01482"/>
<feature type="transmembrane region" description="Helical" evidence="1">
    <location>
        <begin position="20"/>
        <end position="44"/>
    </location>
</feature>
<evidence type="ECO:0000256" key="1">
    <source>
        <dbReference type="SAM" id="Phobius"/>
    </source>
</evidence>
<dbReference type="KEGG" id="pft:JBW_01482"/>
<reference evidence="2 3" key="1">
    <citation type="journal article" date="2015" name="Genome Announc.">
        <title>Complete Genome Sequence of Pelosinus fermentans JBW45, a Member of a Remarkably Competitive Group of Negativicutes in the Firmicutes Phylum.</title>
        <authorList>
            <person name="De Leon K.B."/>
            <person name="Utturkar S.M."/>
            <person name="Camilleri L.B."/>
            <person name="Elias D.A."/>
            <person name="Arkin A.P."/>
            <person name="Fields M.W."/>
            <person name="Brown S.D."/>
            <person name="Wall J.D."/>
        </authorList>
    </citation>
    <scope>NUCLEOTIDE SEQUENCE [LARGE SCALE GENOMIC DNA]</scope>
    <source>
        <strain evidence="2 3">JBW45</strain>
    </source>
</reference>
<proteinExistence type="predicted"/>
<keyword evidence="1" id="KW-0472">Membrane</keyword>
<dbReference type="EMBL" id="CP010978">
    <property type="protein sequence ID" value="AJQ26832.1"/>
    <property type="molecule type" value="Genomic_DNA"/>
</dbReference>
<dbReference type="RefSeq" id="WP_007959548.1">
    <property type="nucleotide sequence ID" value="NZ_CP010978.1"/>
</dbReference>
<evidence type="ECO:0000313" key="2">
    <source>
        <dbReference type="EMBL" id="AJQ26832.1"/>
    </source>
</evidence>
<dbReference type="Proteomes" id="UP000005361">
    <property type="component" value="Chromosome"/>
</dbReference>
<sequence>MLTYLNHFKMRYLNEKGQGMVEYAVILAVVVAIGLTLTGTEGVLSKGIKDMFTNIMTKAKTIVPL</sequence>
<name>I8TQD9_9FIRM</name>
<dbReference type="AlphaFoldDB" id="I8TQD9"/>
<reference evidence="3" key="2">
    <citation type="submission" date="2015-02" db="EMBL/GenBank/DDBJ databases">
        <title>Complete Genome Sequence of Pelosinus fermentans JBW45.</title>
        <authorList>
            <person name="De Leon K.B."/>
            <person name="Utturkar S.M."/>
            <person name="Camilleri L.B."/>
            <person name="Arkin A.P."/>
            <person name="Fields M.W."/>
            <person name="Brown S.D."/>
            <person name="Wall J.D."/>
        </authorList>
    </citation>
    <scope>NUCLEOTIDE SEQUENCE [LARGE SCALE GENOMIC DNA]</scope>
    <source>
        <strain evidence="3">JBW45</strain>
    </source>
</reference>